<reference evidence="3" key="1">
    <citation type="submission" date="2021-06" db="EMBL/GenBank/DDBJ databases">
        <authorList>
            <person name="Criscuolo A."/>
        </authorList>
    </citation>
    <scope>NUCLEOTIDE SEQUENCE</scope>
    <source>
        <strain evidence="3">CIP111803</strain>
    </source>
</reference>
<keyword evidence="4" id="KW-1185">Reference proteome</keyword>
<proteinExistence type="predicted"/>
<dbReference type="EMBL" id="CAJVAP010000006">
    <property type="protein sequence ID" value="CAG7604308.1"/>
    <property type="molecule type" value="Genomic_DNA"/>
</dbReference>
<evidence type="ECO:0000259" key="2">
    <source>
        <dbReference type="Pfam" id="PF06259"/>
    </source>
</evidence>
<evidence type="ECO:0000313" key="3">
    <source>
        <dbReference type="EMBL" id="CAG7604308.1"/>
    </source>
</evidence>
<gene>
    <name evidence="3" type="ORF">LEUCIP111803_00724</name>
</gene>
<organism evidence="3 4">
    <name type="scientific">Leucobacter soli</name>
    <dbReference type="NCBI Taxonomy" id="2812850"/>
    <lineage>
        <taxon>Bacteria</taxon>
        <taxon>Bacillati</taxon>
        <taxon>Actinomycetota</taxon>
        <taxon>Actinomycetes</taxon>
        <taxon>Micrococcales</taxon>
        <taxon>Microbacteriaceae</taxon>
        <taxon>Leucobacter</taxon>
    </lineage>
</organism>
<comment type="caution">
    <text evidence="3">The sequence shown here is derived from an EMBL/GenBank/DDBJ whole genome shotgun (WGS) entry which is preliminary data.</text>
</comment>
<sequence length="672" mass="71680">MHVPLSSASVLAAASPIVGTVDEIDEIGAFFRCTAADCRDYARSARSAGRRLEEGAGAAIDRLVAKVDERLRPGAEKLERSVVAAAKGVDGYAAEVSRIHREARNALRDIDESLGEIAGAASALEEIEARIRVHVLRSWDEAPPGTMPAPLLGPAAADLDAGQQAAARRIIEQQYADPWLRAAAQWKHALEGIAAKKERWAELLDERRTAEQRLLRSLNATELGGLIRAGRLSGGHTPSEIVSLSIAGEFRGREGAPGVRISHPLLVELLGVESGGRIWDDPPAPTRVAANWASLDPAERQRLIEATPWVIGNLPGIPFAARDSANRRMLDFYDAHPSVLGDRGRVALRELQLIRDQGGDPQVSVVALDLTGSVPKVAVGYGDLDLADHLTWQVPGMESDADKALRTWDRASRNLYEEQQDLLERRNRGGLAGLVAFLSYDTPDLVDSLNEKGVLSELPARAGADRLADELDGAWAARNRGLGDPSGLGASDPPTISVVAHSYGTTTAANALMLTRIDVDAFTMAGSAGIDTGRVAALDELRVATGGSGYTNIFASHASDDRLAPLGLRYSGRANPNPELSYRDAPDYAGALHFSSNGYVAPDGEVFERTDGHSVIGEGDGTGRRSPRNRLGFEASAGHGYWDPKTQSLRNLAATSLGMTDQVLGGLHVAKN</sequence>
<evidence type="ECO:0000313" key="4">
    <source>
        <dbReference type="Proteomes" id="UP000693892"/>
    </source>
</evidence>
<dbReference type="InterPro" id="IPR010427">
    <property type="entry name" value="DUF1023"/>
</dbReference>
<dbReference type="Pfam" id="PF06259">
    <property type="entry name" value="Abhydrolase_8"/>
    <property type="match status" value="1"/>
</dbReference>
<dbReference type="AlphaFoldDB" id="A0A916NGQ8"/>
<dbReference type="Proteomes" id="UP000693892">
    <property type="component" value="Unassembled WGS sequence"/>
</dbReference>
<name>A0A916NGQ8_9MICO</name>
<protein>
    <recommendedName>
        <fullName evidence="2">DUF1023 domain-containing protein</fullName>
    </recommendedName>
</protein>
<feature type="region of interest" description="Disordered" evidence="1">
    <location>
        <begin position="610"/>
        <end position="631"/>
    </location>
</feature>
<evidence type="ECO:0000256" key="1">
    <source>
        <dbReference type="SAM" id="MobiDB-lite"/>
    </source>
</evidence>
<accession>A0A916NGQ8</accession>
<dbReference type="RefSeq" id="WP_218114350.1">
    <property type="nucleotide sequence ID" value="NZ_CAJVAP010000006.1"/>
</dbReference>
<feature type="domain" description="DUF1023" evidence="2">
    <location>
        <begin position="376"/>
        <end position="539"/>
    </location>
</feature>